<evidence type="ECO:0000259" key="2">
    <source>
        <dbReference type="PROSITE" id="PS50883"/>
    </source>
</evidence>
<feature type="region of interest" description="Disordered" evidence="1">
    <location>
        <begin position="533"/>
        <end position="552"/>
    </location>
</feature>
<dbReference type="SUPFAM" id="SSF141868">
    <property type="entry name" value="EAL domain-like"/>
    <property type="match status" value="1"/>
</dbReference>
<reference evidence="3 4" key="1">
    <citation type="submission" date="2016-09" db="EMBL/GenBank/DDBJ databases">
        <title>Phylogenomics of Achromobacter.</title>
        <authorList>
            <person name="Jeukens J."/>
            <person name="Freschi L."/>
            <person name="Vincent A.T."/>
            <person name="Emond-Rheault J.-G."/>
            <person name="Kukavica-Ibrulj I."/>
            <person name="Charette S.J."/>
            <person name="Levesque R.C."/>
        </authorList>
    </citation>
    <scope>NUCLEOTIDE SEQUENCE [LARGE SCALE GENOMIC DNA]</scope>
    <source>
        <strain evidence="3 4">AUS488</strain>
    </source>
</reference>
<dbReference type="InterPro" id="IPR016032">
    <property type="entry name" value="Sig_transdc_resp-reg_C-effctor"/>
</dbReference>
<gene>
    <name evidence="3" type="ORF">BIZ92_00125</name>
</gene>
<dbReference type="Pfam" id="PF00563">
    <property type="entry name" value="EAL"/>
    <property type="match status" value="1"/>
</dbReference>
<dbReference type="Gene3D" id="1.10.10.10">
    <property type="entry name" value="Winged helix-like DNA-binding domain superfamily/Winged helix DNA-binding domain"/>
    <property type="match status" value="1"/>
</dbReference>
<comment type="caution">
    <text evidence="3">The sequence shown here is derived from an EMBL/GenBank/DDBJ whole genome shotgun (WGS) entry which is preliminary data.</text>
</comment>
<name>A0A1R1K048_ALCXX</name>
<dbReference type="Proteomes" id="UP000187251">
    <property type="component" value="Unassembled WGS sequence"/>
</dbReference>
<dbReference type="EMBL" id="MJMN01000001">
    <property type="protein sequence ID" value="OMG92777.1"/>
    <property type="molecule type" value="Genomic_DNA"/>
</dbReference>
<dbReference type="AlphaFoldDB" id="A0A1R1K048"/>
<evidence type="ECO:0000313" key="3">
    <source>
        <dbReference type="EMBL" id="OMG92777.1"/>
    </source>
</evidence>
<proteinExistence type="predicted"/>
<dbReference type="Gene3D" id="3.20.20.450">
    <property type="entry name" value="EAL domain"/>
    <property type="match status" value="1"/>
</dbReference>
<evidence type="ECO:0000256" key="1">
    <source>
        <dbReference type="SAM" id="MobiDB-lite"/>
    </source>
</evidence>
<keyword evidence="3" id="KW-0808">Transferase</keyword>
<dbReference type="CDD" id="cd01948">
    <property type="entry name" value="EAL"/>
    <property type="match status" value="1"/>
</dbReference>
<dbReference type="InterPro" id="IPR035919">
    <property type="entry name" value="EAL_sf"/>
</dbReference>
<organism evidence="3 4">
    <name type="scientific">Alcaligenes xylosoxydans xylosoxydans</name>
    <name type="common">Achromobacter xylosoxidans</name>
    <dbReference type="NCBI Taxonomy" id="85698"/>
    <lineage>
        <taxon>Bacteria</taxon>
        <taxon>Pseudomonadati</taxon>
        <taxon>Pseudomonadota</taxon>
        <taxon>Betaproteobacteria</taxon>
        <taxon>Burkholderiales</taxon>
        <taxon>Alcaligenaceae</taxon>
        <taxon>Achromobacter</taxon>
    </lineage>
</organism>
<dbReference type="PROSITE" id="PS50883">
    <property type="entry name" value="EAL"/>
    <property type="match status" value="1"/>
</dbReference>
<protein>
    <submittedName>
        <fullName evidence="3">Histidine kinase</fullName>
    </submittedName>
</protein>
<sequence>MEGGFTQGSIIMNRSRIILIFDNEFAKQGISDSLEQIGFVLNPVSLQEPAPACQAGEIQVHLCLPRDLDITIGQLRARFAHSTIIAIRHIESPAVRINALLAGADSCYGTNISYSEVAAAIQSAQRKLTLCQPPAAVAPRRPDASPDRAAAEKSWRLCDNEWTLASPAGPGVSLTPMERAVLKGMHAHAERLIRRADFAVASLDIPGNGRALDLVISRLKRKGAAAGLSIPIRSLRGKGYSFSAALAQDSAAGDGREPVAPRKDGGPVSPLLAAIQGDRLQFHYQPIVAASDLEIVGAEALLRWRAGGGETLGIDGLLREAGAPEVAQALISWGIRTIASDQARWRQAARGCGPAVNINISPQSFARRDVVGVILRDIAVCGLAPRDIRIELTEEAALHAASADIRSMLEEFTSRGIQVWLDDFGKGYNNLEWLSTLPLAGLKLDKSIVWSAARQADAQKVLTSICQLARDLDIVTVAEGIETEAHCRAAREAGCDLLQGFLFHRPGAADELAAALNEQRRRRDDEAWARDRGAPAAAVCDGGAPFSPAPGQ</sequence>
<feature type="domain" description="EAL" evidence="2">
    <location>
        <begin position="264"/>
        <end position="520"/>
    </location>
</feature>
<keyword evidence="3" id="KW-0418">Kinase</keyword>
<dbReference type="SMART" id="SM00052">
    <property type="entry name" value="EAL"/>
    <property type="match status" value="1"/>
</dbReference>
<evidence type="ECO:0000313" key="4">
    <source>
        <dbReference type="Proteomes" id="UP000187251"/>
    </source>
</evidence>
<dbReference type="GO" id="GO:0071111">
    <property type="term" value="F:cyclic-guanylate-specific phosphodiesterase activity"/>
    <property type="evidence" value="ECO:0007669"/>
    <property type="project" value="InterPro"/>
</dbReference>
<accession>A0A1R1K048</accession>
<dbReference type="PANTHER" id="PTHR33121">
    <property type="entry name" value="CYCLIC DI-GMP PHOSPHODIESTERASE PDEF"/>
    <property type="match status" value="1"/>
</dbReference>
<dbReference type="GO" id="GO:0006355">
    <property type="term" value="P:regulation of DNA-templated transcription"/>
    <property type="evidence" value="ECO:0007669"/>
    <property type="project" value="InterPro"/>
</dbReference>
<dbReference type="SUPFAM" id="SSF46894">
    <property type="entry name" value="C-terminal effector domain of the bipartite response regulators"/>
    <property type="match status" value="1"/>
</dbReference>
<dbReference type="PANTHER" id="PTHR33121:SF79">
    <property type="entry name" value="CYCLIC DI-GMP PHOSPHODIESTERASE PDED-RELATED"/>
    <property type="match status" value="1"/>
</dbReference>
<dbReference type="InterPro" id="IPR036388">
    <property type="entry name" value="WH-like_DNA-bd_sf"/>
</dbReference>
<dbReference type="GO" id="GO:0003677">
    <property type="term" value="F:DNA binding"/>
    <property type="evidence" value="ECO:0007669"/>
    <property type="project" value="InterPro"/>
</dbReference>
<dbReference type="GO" id="GO:0016301">
    <property type="term" value="F:kinase activity"/>
    <property type="evidence" value="ECO:0007669"/>
    <property type="project" value="UniProtKB-KW"/>
</dbReference>
<dbReference type="InterPro" id="IPR001633">
    <property type="entry name" value="EAL_dom"/>
</dbReference>
<dbReference type="OrthoDB" id="9149764at2"/>
<dbReference type="InterPro" id="IPR050706">
    <property type="entry name" value="Cyclic-di-GMP_PDE-like"/>
</dbReference>